<evidence type="ECO:0000256" key="8">
    <source>
        <dbReference type="ARBA" id="ARBA00023004"/>
    </source>
</evidence>
<evidence type="ECO:0000313" key="11">
    <source>
        <dbReference type="EMBL" id="SEO37886.1"/>
    </source>
</evidence>
<evidence type="ECO:0000313" key="12">
    <source>
        <dbReference type="Proteomes" id="UP000182975"/>
    </source>
</evidence>
<reference evidence="12" key="1">
    <citation type="submission" date="2016-10" db="EMBL/GenBank/DDBJ databases">
        <authorList>
            <person name="Varghese N."/>
        </authorList>
    </citation>
    <scope>NUCLEOTIDE SEQUENCE [LARGE SCALE GENOMIC DNA]</scope>
    <source>
        <strain evidence="12">DSM 21843</strain>
    </source>
</reference>
<evidence type="ECO:0000259" key="10">
    <source>
        <dbReference type="PROSITE" id="PS51379"/>
    </source>
</evidence>
<evidence type="ECO:0000256" key="9">
    <source>
        <dbReference type="ARBA" id="ARBA00023014"/>
    </source>
</evidence>
<dbReference type="AlphaFoldDB" id="A0A172RZZ5"/>
<evidence type="ECO:0000256" key="4">
    <source>
        <dbReference type="ARBA" id="ARBA00022485"/>
    </source>
</evidence>
<dbReference type="SUPFAM" id="SSF54862">
    <property type="entry name" value="4Fe-4S ferredoxins"/>
    <property type="match status" value="1"/>
</dbReference>
<evidence type="ECO:0000256" key="3">
    <source>
        <dbReference type="ARBA" id="ARBA00022448"/>
    </source>
</evidence>
<dbReference type="NCBIfam" id="TIGR02951">
    <property type="entry name" value="DMSO_dmsB"/>
    <property type="match status" value="1"/>
</dbReference>
<evidence type="ECO:0000256" key="6">
    <source>
        <dbReference type="ARBA" id="ARBA00022737"/>
    </source>
</evidence>
<proteinExistence type="predicted"/>
<gene>
    <name evidence="11" type="ORF">SAMN02910314_00049</name>
</gene>
<feature type="domain" description="4Fe-4S ferredoxin-type" evidence="10">
    <location>
        <begin position="4"/>
        <end position="32"/>
    </location>
</feature>
<dbReference type="GO" id="GO:0046872">
    <property type="term" value="F:metal ion binding"/>
    <property type="evidence" value="ECO:0007669"/>
    <property type="project" value="UniProtKB-KW"/>
</dbReference>
<dbReference type="EMBL" id="FOEC01000001">
    <property type="protein sequence ID" value="SEO37886.1"/>
    <property type="molecule type" value="Genomic_DNA"/>
</dbReference>
<dbReference type="GO" id="GO:0051539">
    <property type="term" value="F:4 iron, 4 sulfur cluster binding"/>
    <property type="evidence" value="ECO:0007669"/>
    <property type="project" value="UniProtKB-KW"/>
</dbReference>
<dbReference type="PANTHER" id="PTHR43177">
    <property type="entry name" value="PROTEIN NRFC"/>
    <property type="match status" value="1"/>
</dbReference>
<keyword evidence="3" id="KW-0813">Transport</keyword>
<dbReference type="Proteomes" id="UP000182975">
    <property type="component" value="Unassembled WGS sequence"/>
</dbReference>
<dbReference type="InterPro" id="IPR050954">
    <property type="entry name" value="ET_IronSulfur_Cluster-Binding"/>
</dbReference>
<evidence type="ECO:0000256" key="5">
    <source>
        <dbReference type="ARBA" id="ARBA00022723"/>
    </source>
</evidence>
<protein>
    <submittedName>
        <fullName evidence="11">Anaerobic dimethyl sulfoxide reductase subunit B (DMSO reductase iron-sulfur subunit)</fullName>
    </submittedName>
</protein>
<dbReference type="PROSITE" id="PS00198">
    <property type="entry name" value="4FE4S_FER_1"/>
    <property type="match status" value="1"/>
</dbReference>
<feature type="domain" description="4Fe-4S ferredoxin-type" evidence="10">
    <location>
        <begin position="59"/>
        <end position="89"/>
    </location>
</feature>
<comment type="cofactor">
    <cofactor evidence="1">
        <name>[4Fe-4S] cluster</name>
        <dbReference type="ChEBI" id="CHEBI:49883"/>
    </cofactor>
</comment>
<dbReference type="Pfam" id="PF13247">
    <property type="entry name" value="Fer4_11"/>
    <property type="match status" value="1"/>
</dbReference>
<dbReference type="InterPro" id="IPR014297">
    <property type="entry name" value="DMSO_DmsB"/>
</dbReference>
<evidence type="ECO:0000256" key="1">
    <source>
        <dbReference type="ARBA" id="ARBA00001966"/>
    </source>
</evidence>
<sequence length="212" mass="22901">MTQYGFHFNAKRCTGCKTCQLACKDYKNLADDVSFRKVYEYGGGACTTNADGTVSPTTFTYYVSVSCQHCDNPACTKVCPTGAMHKDAETGLVSVDESKCIGCGYCHMACPYNAPKVDRSVDHSVKCDGCKDRVAEGKNPICVEACPLRALEFGPVSEISSDGDRADIAPLPRKSLTDPNLYIVEPNHAQPSDANNGLRSADGMVQNYLEVL</sequence>
<keyword evidence="8" id="KW-0408">Iron</keyword>
<keyword evidence="4" id="KW-0004">4Fe-4S</keyword>
<keyword evidence="7" id="KW-0249">Electron transport</keyword>
<keyword evidence="6" id="KW-0677">Repeat</keyword>
<evidence type="ECO:0000256" key="2">
    <source>
        <dbReference type="ARBA" id="ARBA00003584"/>
    </source>
</evidence>
<keyword evidence="9" id="KW-0411">Iron-sulfur</keyword>
<dbReference type="STRING" id="79604.AAY81_09260"/>
<dbReference type="PANTHER" id="PTHR43177:SF5">
    <property type="entry name" value="ANAEROBIC DIMETHYL SULFOXIDE REDUCTASE CHAIN B-RELATED"/>
    <property type="match status" value="1"/>
</dbReference>
<dbReference type="InterPro" id="IPR017896">
    <property type="entry name" value="4Fe4S_Fe-S-bd"/>
</dbReference>
<organism evidence="11 12">
    <name type="scientific">Denitrobacterium detoxificans</name>
    <dbReference type="NCBI Taxonomy" id="79604"/>
    <lineage>
        <taxon>Bacteria</taxon>
        <taxon>Bacillati</taxon>
        <taxon>Actinomycetota</taxon>
        <taxon>Coriobacteriia</taxon>
        <taxon>Eggerthellales</taxon>
        <taxon>Eggerthellaceae</taxon>
        <taxon>Denitrobacterium</taxon>
    </lineage>
</organism>
<dbReference type="OrthoDB" id="9779457at2"/>
<dbReference type="PATRIC" id="fig|79604.3.peg.1859"/>
<accession>A0A172RZZ5</accession>
<dbReference type="KEGG" id="ddt:AAY81_09260"/>
<dbReference type="CDD" id="cd16371">
    <property type="entry name" value="DMSOR_beta_like"/>
    <property type="match status" value="1"/>
</dbReference>
<dbReference type="InterPro" id="IPR017900">
    <property type="entry name" value="4Fe4S_Fe_S_CS"/>
</dbReference>
<dbReference type="RefSeq" id="WP_066664294.1">
    <property type="nucleotide sequence ID" value="NZ_CP011402.1"/>
</dbReference>
<dbReference type="PROSITE" id="PS51379">
    <property type="entry name" value="4FE4S_FER_2"/>
    <property type="match status" value="3"/>
</dbReference>
<comment type="function">
    <text evidence="2">Electron transfer subunit of the terminal reductase during anaerobic growth on various sulfoxide and N-oxide compounds.</text>
</comment>
<dbReference type="Gene3D" id="3.30.70.20">
    <property type="match status" value="2"/>
</dbReference>
<keyword evidence="12" id="KW-1185">Reference proteome</keyword>
<feature type="domain" description="4Fe-4S ferredoxin-type" evidence="10">
    <location>
        <begin position="91"/>
        <end position="120"/>
    </location>
</feature>
<evidence type="ECO:0000256" key="7">
    <source>
        <dbReference type="ARBA" id="ARBA00022982"/>
    </source>
</evidence>
<keyword evidence="5" id="KW-0479">Metal-binding</keyword>
<name>A0A172RZZ5_9ACTN</name>